<name>A0AA39QXK9_9LECA</name>
<dbReference type="EMBL" id="JAFEKC020000014">
    <property type="protein sequence ID" value="KAK0511112.1"/>
    <property type="molecule type" value="Genomic_DNA"/>
</dbReference>
<evidence type="ECO:0000313" key="3">
    <source>
        <dbReference type="EMBL" id="KAK0511112.1"/>
    </source>
</evidence>
<dbReference type="Proteomes" id="UP001166286">
    <property type="component" value="Unassembled WGS sequence"/>
</dbReference>
<proteinExistence type="predicted"/>
<dbReference type="AlphaFoldDB" id="A0AA39QXK9"/>
<feature type="domain" description="PD-(D/E)XK nuclease-like" evidence="2">
    <location>
        <begin position="193"/>
        <end position="427"/>
    </location>
</feature>
<gene>
    <name evidence="3" type="ORF">JMJ35_006664</name>
</gene>
<sequence length="444" mass="49570">MEDTNKTGAGKKAKIGSGPPKQRGRPPGSKNQSKRVVENEENGDDEVYSPVTLPSRRKLPSSVPDLPPPSDSSAKPGSPSRSGVSPSKKEKKGVFVLDRAKSEAAIDMAYLETCKPPARQVTIPELNAMGKPIHPAVLSLFNKLTKIPPGCIPSELKASIQQEANTPRKSKVEIHDFQYLPDSGTPYPPQYLNRLKTTVGMVFDKAAEAHKTGAHERQWGACLTQLLCEVELWGKESGVIELNVETCSIQPDVMRPTRPEGAGYIDLEIISNNSRTIAAEGLSRMVDRCLGFKPSFDHKTRISRAWRKLYDNEFSLNQSISYINSNLVFVDFEIKKKVAGSRDPLVQLTIWEMAWLLKRQHHGWDTSMPMPGIAINGHSWECYLFFEMDGGLIVAGPIAFGTTVDLPGIWQILYRLQILMEWGRTEYIAWFKEHIIEGWADKVM</sequence>
<feature type="compositionally biased region" description="Low complexity" evidence="1">
    <location>
        <begin position="71"/>
        <end position="86"/>
    </location>
</feature>
<evidence type="ECO:0000259" key="2">
    <source>
        <dbReference type="Pfam" id="PF20516"/>
    </source>
</evidence>
<protein>
    <recommendedName>
        <fullName evidence="2">PD-(D/E)XK nuclease-like domain-containing protein</fullName>
    </recommendedName>
</protein>
<comment type="caution">
    <text evidence="3">The sequence shown here is derived from an EMBL/GenBank/DDBJ whole genome shotgun (WGS) entry which is preliminary data.</text>
</comment>
<evidence type="ECO:0000313" key="4">
    <source>
        <dbReference type="Proteomes" id="UP001166286"/>
    </source>
</evidence>
<keyword evidence="4" id="KW-1185">Reference proteome</keyword>
<dbReference type="InterPro" id="IPR046797">
    <property type="entry name" value="PDDEXK_12"/>
</dbReference>
<evidence type="ECO:0000256" key="1">
    <source>
        <dbReference type="SAM" id="MobiDB-lite"/>
    </source>
</evidence>
<feature type="region of interest" description="Disordered" evidence="1">
    <location>
        <begin position="1"/>
        <end position="93"/>
    </location>
</feature>
<accession>A0AA39QXK9</accession>
<organism evidence="3 4">
    <name type="scientific">Cladonia borealis</name>
    <dbReference type="NCBI Taxonomy" id="184061"/>
    <lineage>
        <taxon>Eukaryota</taxon>
        <taxon>Fungi</taxon>
        <taxon>Dikarya</taxon>
        <taxon>Ascomycota</taxon>
        <taxon>Pezizomycotina</taxon>
        <taxon>Lecanoromycetes</taxon>
        <taxon>OSLEUM clade</taxon>
        <taxon>Lecanoromycetidae</taxon>
        <taxon>Lecanorales</taxon>
        <taxon>Lecanorineae</taxon>
        <taxon>Cladoniaceae</taxon>
        <taxon>Cladonia</taxon>
    </lineage>
</organism>
<reference evidence="3" key="1">
    <citation type="submission" date="2023-03" db="EMBL/GenBank/DDBJ databases">
        <title>Complete genome of Cladonia borealis.</title>
        <authorList>
            <person name="Park H."/>
        </authorList>
    </citation>
    <scope>NUCLEOTIDE SEQUENCE</scope>
    <source>
        <strain evidence="3">ANT050790</strain>
    </source>
</reference>
<dbReference type="Pfam" id="PF20516">
    <property type="entry name" value="PDDEXK_12"/>
    <property type="match status" value="1"/>
</dbReference>